<dbReference type="Proteomes" id="UP001231649">
    <property type="component" value="Chromosome 16"/>
</dbReference>
<keyword evidence="2" id="KW-1185">Reference proteome</keyword>
<sequence length="331" mass="36429">MSSIMDERVSDEIEALEAILMDDVIIKRVGDVPHIIETVLHPSTGNDVDRQYVCATLVVKLTPGYPDSSPEVTLRNTRGLDDEVLTNIHLQIREKLADCRGEPVVFELIELIRDCLTESNLPSGQCMICLFGFTKGDEFIRTQCYHYFHSHCLAAHLISGRRYYQEELELLPNWQQATRSPFKEICPVCRITLTTIEVETLADAPPPVASFTAAPFFLTDEMKELQNKMAKLLAYQMSKGGVIGCGDNGPPPLTITTPEDNENNENSHGSPGASNEGAKANNGIVNGRQNGNSSNDNSAPGSPAARPAYRGPYRGFNRRGKPGRRGRGAAR</sequence>
<proteinExistence type="predicted"/>
<gene>
    <name evidence="1" type="ORF">PYW08_004639</name>
</gene>
<comment type="caution">
    <text evidence="1">The sequence shown here is derived from an EMBL/GenBank/DDBJ whole genome shotgun (WGS) entry which is preliminary data.</text>
</comment>
<reference evidence="1" key="1">
    <citation type="submission" date="2023-03" db="EMBL/GenBank/DDBJ databases">
        <title>Chromosome-level genomes of two armyworms, Mythimna separata and Mythimna loreyi, provide insights into the biosynthesis and reception of sex pheromones.</title>
        <authorList>
            <person name="Zhao H."/>
        </authorList>
    </citation>
    <scope>NUCLEOTIDE SEQUENCE</scope>
    <source>
        <strain evidence="1">BeijingLab</strain>
    </source>
</reference>
<evidence type="ECO:0000313" key="1">
    <source>
        <dbReference type="EMBL" id="KAJ8722237.1"/>
    </source>
</evidence>
<name>A0ACC2QS53_9NEOP</name>
<protein>
    <submittedName>
        <fullName evidence="1">Uncharacterized protein</fullName>
    </submittedName>
</protein>
<accession>A0ACC2QS53</accession>
<dbReference type="EMBL" id="CM056792">
    <property type="protein sequence ID" value="KAJ8722237.1"/>
    <property type="molecule type" value="Genomic_DNA"/>
</dbReference>
<evidence type="ECO:0000313" key="2">
    <source>
        <dbReference type="Proteomes" id="UP001231649"/>
    </source>
</evidence>
<organism evidence="1 2">
    <name type="scientific">Mythimna loreyi</name>
    <dbReference type="NCBI Taxonomy" id="667449"/>
    <lineage>
        <taxon>Eukaryota</taxon>
        <taxon>Metazoa</taxon>
        <taxon>Ecdysozoa</taxon>
        <taxon>Arthropoda</taxon>
        <taxon>Hexapoda</taxon>
        <taxon>Insecta</taxon>
        <taxon>Pterygota</taxon>
        <taxon>Neoptera</taxon>
        <taxon>Endopterygota</taxon>
        <taxon>Lepidoptera</taxon>
        <taxon>Glossata</taxon>
        <taxon>Ditrysia</taxon>
        <taxon>Noctuoidea</taxon>
        <taxon>Noctuidae</taxon>
        <taxon>Noctuinae</taxon>
        <taxon>Hadenini</taxon>
        <taxon>Mythimna</taxon>
    </lineage>
</organism>